<reference evidence="2" key="1">
    <citation type="submission" date="2014-09" db="EMBL/GenBank/DDBJ databases">
        <title>Genome sequence of the luminous mushroom Mycena chlorophos for searching fungal bioluminescence genes.</title>
        <authorList>
            <person name="Tanaka Y."/>
            <person name="Kasuga D."/>
            <person name="Oba Y."/>
            <person name="Hase S."/>
            <person name="Sato K."/>
            <person name="Oba Y."/>
            <person name="Sakakibara Y."/>
        </authorList>
    </citation>
    <scope>NUCLEOTIDE SEQUENCE</scope>
</reference>
<keyword evidence="3" id="KW-1185">Reference proteome</keyword>
<feature type="compositionally biased region" description="Pro residues" evidence="1">
    <location>
        <begin position="100"/>
        <end position="109"/>
    </location>
</feature>
<evidence type="ECO:0000313" key="3">
    <source>
        <dbReference type="Proteomes" id="UP000815677"/>
    </source>
</evidence>
<evidence type="ECO:0000256" key="1">
    <source>
        <dbReference type="SAM" id="MobiDB-lite"/>
    </source>
</evidence>
<gene>
    <name evidence="2" type="ORF">MCHLO_10999</name>
</gene>
<accession>A0ABQ0LSI5</accession>
<organism evidence="2 3">
    <name type="scientific">Mycena chlorophos</name>
    <name type="common">Agaric fungus</name>
    <name type="synonym">Agaricus chlorophos</name>
    <dbReference type="NCBI Taxonomy" id="658473"/>
    <lineage>
        <taxon>Eukaryota</taxon>
        <taxon>Fungi</taxon>
        <taxon>Dikarya</taxon>
        <taxon>Basidiomycota</taxon>
        <taxon>Agaricomycotina</taxon>
        <taxon>Agaricomycetes</taxon>
        <taxon>Agaricomycetidae</taxon>
        <taxon>Agaricales</taxon>
        <taxon>Marasmiineae</taxon>
        <taxon>Mycenaceae</taxon>
        <taxon>Mycena</taxon>
    </lineage>
</organism>
<dbReference type="Proteomes" id="UP000815677">
    <property type="component" value="Unassembled WGS sequence"/>
</dbReference>
<evidence type="ECO:0008006" key="4">
    <source>
        <dbReference type="Google" id="ProtNLM"/>
    </source>
</evidence>
<feature type="compositionally biased region" description="Polar residues" evidence="1">
    <location>
        <begin position="174"/>
        <end position="185"/>
    </location>
</feature>
<feature type="region of interest" description="Disordered" evidence="1">
    <location>
        <begin position="93"/>
        <end position="246"/>
    </location>
</feature>
<sequence length="246" mass="26006">MSEMPSPPPARRGPSAFPRPLDATLIASCAHPILTLALDRVAKRNCIPSPTEPTTRCLRCSKKDLPCDFVPTAETTPRYTPVSGASTSGYHALGRNATWPPSPPPPAPTLPYTHSPARHTRPRYGPDSPYPDLSLHESTISADAHGHGQAYSASSSPGALYRGMPMASPPESPHTPSYGSASSPGSVPIPIPRISRRHQSGMPRTFVAPVEEHGHERNHSGSASGSGGSDTGSDPDRGWMSWGGGW</sequence>
<feature type="compositionally biased region" description="Basic and acidic residues" evidence="1">
    <location>
        <begin position="210"/>
        <end position="219"/>
    </location>
</feature>
<dbReference type="EMBL" id="DF848518">
    <property type="protein sequence ID" value="GAT54123.1"/>
    <property type="molecule type" value="Genomic_DNA"/>
</dbReference>
<evidence type="ECO:0000313" key="2">
    <source>
        <dbReference type="EMBL" id="GAT54123.1"/>
    </source>
</evidence>
<name>A0ABQ0LSI5_MYCCL</name>
<protein>
    <recommendedName>
        <fullName evidence="4">Zn(2)-C6 fungal-type domain-containing protein</fullName>
    </recommendedName>
</protein>
<proteinExistence type="predicted"/>